<keyword evidence="8" id="KW-0460">Magnesium</keyword>
<dbReference type="PANTHER" id="PTHR43532:SF1">
    <property type="entry name" value="GLUCOSE-1-PHOSPHATE THYMIDYLYLTRANSFERASE 1"/>
    <property type="match status" value="1"/>
</dbReference>
<dbReference type="InterPro" id="IPR029044">
    <property type="entry name" value="Nucleotide-diphossugar_trans"/>
</dbReference>
<dbReference type="EMBL" id="BMHP01000001">
    <property type="protein sequence ID" value="GGD49838.1"/>
    <property type="molecule type" value="Genomic_DNA"/>
</dbReference>
<gene>
    <name evidence="13" type="ORF">GCM10010911_04220</name>
</gene>
<dbReference type="RefSeq" id="WP_188988659.1">
    <property type="nucleotide sequence ID" value="NZ_BMHP01000001.1"/>
</dbReference>
<keyword evidence="7" id="KW-0479">Metal-binding</keyword>
<evidence type="ECO:0000256" key="8">
    <source>
        <dbReference type="ARBA" id="ARBA00022842"/>
    </source>
</evidence>
<dbReference type="InterPro" id="IPR005907">
    <property type="entry name" value="G1P_thy_trans_s"/>
</dbReference>
<evidence type="ECO:0000256" key="11">
    <source>
        <dbReference type="ARBA" id="ARBA00049336"/>
    </source>
</evidence>
<reference evidence="13" key="2">
    <citation type="submission" date="2020-09" db="EMBL/GenBank/DDBJ databases">
        <authorList>
            <person name="Sun Q."/>
            <person name="Zhou Y."/>
        </authorList>
    </citation>
    <scope>NUCLEOTIDE SEQUENCE</scope>
    <source>
        <strain evidence="13">CGMCC 1.15178</strain>
    </source>
</reference>
<dbReference type="PANTHER" id="PTHR43532">
    <property type="entry name" value="GLUCOSE-1-PHOSPHATE THYMIDYLYLTRANSFERASE"/>
    <property type="match status" value="1"/>
</dbReference>
<keyword evidence="5" id="KW-0808">Transferase</keyword>
<dbReference type="Proteomes" id="UP000612456">
    <property type="component" value="Unassembled WGS sequence"/>
</dbReference>
<evidence type="ECO:0000256" key="6">
    <source>
        <dbReference type="ARBA" id="ARBA00022695"/>
    </source>
</evidence>
<comment type="similarity">
    <text evidence="2">Belongs to the glucose-1-phosphate thymidylyltransferase family.</text>
</comment>
<protein>
    <recommendedName>
        <fullName evidence="4">Glucose-1-phosphate thymidylyltransferase</fullName>
        <ecNumber evidence="3">2.7.7.24</ecNumber>
    </recommendedName>
    <alternativeName>
        <fullName evidence="10">dTDP-glucose pyrophosphorylase</fullName>
    </alternativeName>
    <alternativeName>
        <fullName evidence="9">dTDP-glucose synthase</fullName>
    </alternativeName>
</protein>
<proteinExistence type="inferred from homology"/>
<evidence type="ECO:0000256" key="2">
    <source>
        <dbReference type="ARBA" id="ARBA00010480"/>
    </source>
</evidence>
<keyword evidence="6" id="KW-0548">Nucleotidyltransferase</keyword>
<comment type="catalytic activity">
    <reaction evidence="11">
        <text>dTTP + alpha-D-glucose 1-phosphate + H(+) = dTDP-alpha-D-glucose + diphosphate</text>
        <dbReference type="Rhea" id="RHEA:15225"/>
        <dbReference type="ChEBI" id="CHEBI:15378"/>
        <dbReference type="ChEBI" id="CHEBI:33019"/>
        <dbReference type="ChEBI" id="CHEBI:37568"/>
        <dbReference type="ChEBI" id="CHEBI:57477"/>
        <dbReference type="ChEBI" id="CHEBI:58601"/>
        <dbReference type="EC" id="2.7.7.24"/>
    </reaction>
</comment>
<organism evidence="13 14">
    <name type="scientific">Paenibacillus nasutitermitis</name>
    <dbReference type="NCBI Taxonomy" id="1652958"/>
    <lineage>
        <taxon>Bacteria</taxon>
        <taxon>Bacillati</taxon>
        <taxon>Bacillota</taxon>
        <taxon>Bacilli</taxon>
        <taxon>Bacillales</taxon>
        <taxon>Paenibacillaceae</taxon>
        <taxon>Paenibacillus</taxon>
    </lineage>
</organism>
<dbReference type="SUPFAM" id="SSF53448">
    <property type="entry name" value="Nucleotide-diphospho-sugar transferases"/>
    <property type="match status" value="1"/>
</dbReference>
<evidence type="ECO:0000256" key="9">
    <source>
        <dbReference type="ARBA" id="ARBA00032492"/>
    </source>
</evidence>
<evidence type="ECO:0000256" key="5">
    <source>
        <dbReference type="ARBA" id="ARBA00022679"/>
    </source>
</evidence>
<dbReference type="EC" id="2.7.7.24" evidence="3"/>
<evidence type="ECO:0000256" key="7">
    <source>
        <dbReference type="ARBA" id="ARBA00022723"/>
    </source>
</evidence>
<comment type="caution">
    <text evidence="13">The sequence shown here is derived from an EMBL/GenBank/DDBJ whole genome shotgun (WGS) entry which is preliminary data.</text>
</comment>
<dbReference type="GO" id="GO:0008879">
    <property type="term" value="F:glucose-1-phosphate thymidylyltransferase activity"/>
    <property type="evidence" value="ECO:0007669"/>
    <property type="project" value="UniProtKB-EC"/>
</dbReference>
<evidence type="ECO:0000256" key="3">
    <source>
        <dbReference type="ARBA" id="ARBA00012461"/>
    </source>
</evidence>
<evidence type="ECO:0000313" key="14">
    <source>
        <dbReference type="Proteomes" id="UP000612456"/>
    </source>
</evidence>
<comment type="cofactor">
    <cofactor evidence="1">
        <name>Mg(2+)</name>
        <dbReference type="ChEBI" id="CHEBI:18420"/>
    </cofactor>
</comment>
<evidence type="ECO:0000256" key="1">
    <source>
        <dbReference type="ARBA" id="ARBA00001946"/>
    </source>
</evidence>
<dbReference type="InterPro" id="IPR005835">
    <property type="entry name" value="NTP_transferase_dom"/>
</dbReference>
<evidence type="ECO:0000259" key="12">
    <source>
        <dbReference type="Pfam" id="PF00483"/>
    </source>
</evidence>
<sequence>MRAIILAGGTGSRLLPLTRLMNKHLLPVGKLPMICYSLIKLKEAGITDILLVTGREAAGSFTDFLGSGLDYGVSLTYRVQEQAGGIAQALELARPFVDNEDKFLVLLGDNLFEEPLKPHLEAFVQQSEGAMVLLKQVPDPERYGVPVFDKKGRIKRIEEKPEKPQTNYCVTGIYFFDASVFTLIRQQSPSQRGELEITDVNNAYASKGKLQHTLMNGWWADAGTFESLHEAAVKLMGKIP</sequence>
<accession>A0A917DLX5</accession>
<evidence type="ECO:0000313" key="13">
    <source>
        <dbReference type="EMBL" id="GGD49838.1"/>
    </source>
</evidence>
<dbReference type="AlphaFoldDB" id="A0A917DLX5"/>
<evidence type="ECO:0000256" key="4">
    <source>
        <dbReference type="ARBA" id="ARBA00017654"/>
    </source>
</evidence>
<dbReference type="Gene3D" id="3.90.550.10">
    <property type="entry name" value="Spore Coat Polysaccharide Biosynthesis Protein SpsA, Chain A"/>
    <property type="match status" value="1"/>
</dbReference>
<dbReference type="Pfam" id="PF00483">
    <property type="entry name" value="NTP_transferase"/>
    <property type="match status" value="1"/>
</dbReference>
<keyword evidence="14" id="KW-1185">Reference proteome</keyword>
<reference evidence="13" key="1">
    <citation type="journal article" date="2014" name="Int. J. Syst. Evol. Microbiol.">
        <title>Complete genome sequence of Corynebacterium casei LMG S-19264T (=DSM 44701T), isolated from a smear-ripened cheese.</title>
        <authorList>
            <consortium name="US DOE Joint Genome Institute (JGI-PGF)"/>
            <person name="Walter F."/>
            <person name="Albersmeier A."/>
            <person name="Kalinowski J."/>
            <person name="Ruckert C."/>
        </authorList>
    </citation>
    <scope>NUCLEOTIDE SEQUENCE</scope>
    <source>
        <strain evidence="13">CGMCC 1.15178</strain>
    </source>
</reference>
<evidence type="ECO:0000256" key="10">
    <source>
        <dbReference type="ARBA" id="ARBA00032598"/>
    </source>
</evidence>
<name>A0A917DLX5_9BACL</name>
<dbReference type="GO" id="GO:0046872">
    <property type="term" value="F:metal ion binding"/>
    <property type="evidence" value="ECO:0007669"/>
    <property type="project" value="UniProtKB-KW"/>
</dbReference>
<feature type="domain" description="Nucleotidyl transferase" evidence="12">
    <location>
        <begin position="3"/>
        <end position="235"/>
    </location>
</feature>